<organism evidence="1 2">
    <name type="scientific">Streblomastix strix</name>
    <dbReference type="NCBI Taxonomy" id="222440"/>
    <lineage>
        <taxon>Eukaryota</taxon>
        <taxon>Metamonada</taxon>
        <taxon>Preaxostyla</taxon>
        <taxon>Oxymonadida</taxon>
        <taxon>Streblomastigidae</taxon>
        <taxon>Streblomastix</taxon>
    </lineage>
</organism>
<protein>
    <submittedName>
        <fullName evidence="1">Uncharacterized protein</fullName>
    </submittedName>
</protein>
<dbReference type="EMBL" id="SNRW01005721">
    <property type="protein sequence ID" value="KAA6384516.1"/>
    <property type="molecule type" value="Genomic_DNA"/>
</dbReference>
<evidence type="ECO:0000313" key="1">
    <source>
        <dbReference type="EMBL" id="KAA6384516.1"/>
    </source>
</evidence>
<reference evidence="1 2" key="1">
    <citation type="submission" date="2019-03" db="EMBL/GenBank/DDBJ databases">
        <title>Single cell metagenomics reveals metabolic interactions within the superorganism composed of flagellate Streblomastix strix and complex community of Bacteroidetes bacteria on its surface.</title>
        <authorList>
            <person name="Treitli S.C."/>
            <person name="Kolisko M."/>
            <person name="Husnik F."/>
            <person name="Keeling P."/>
            <person name="Hampl V."/>
        </authorList>
    </citation>
    <scope>NUCLEOTIDE SEQUENCE [LARGE SCALE GENOMIC DNA]</scope>
    <source>
        <strain evidence="1">ST1C</strain>
    </source>
</reference>
<dbReference type="AlphaFoldDB" id="A0A5J4VQI0"/>
<comment type="caution">
    <text evidence="1">The sequence shown here is derived from an EMBL/GenBank/DDBJ whole genome shotgun (WGS) entry which is preliminary data.</text>
</comment>
<evidence type="ECO:0000313" key="2">
    <source>
        <dbReference type="Proteomes" id="UP000324800"/>
    </source>
</evidence>
<gene>
    <name evidence="1" type="ORF">EZS28_019955</name>
</gene>
<accession>A0A5J4VQI0</accession>
<dbReference type="Proteomes" id="UP000324800">
    <property type="component" value="Unassembled WGS sequence"/>
</dbReference>
<name>A0A5J4VQI0_9EUKA</name>
<feature type="non-terminal residue" evidence="1">
    <location>
        <position position="24"/>
    </location>
</feature>
<proteinExistence type="predicted"/>
<sequence>MLTWERSWFGSTFAKLGLGDESEL</sequence>